<keyword evidence="3" id="KW-1185">Reference proteome</keyword>
<evidence type="ECO:0008006" key="4">
    <source>
        <dbReference type="Google" id="ProtNLM"/>
    </source>
</evidence>
<accession>A0AAE4CTC5</accession>
<evidence type="ECO:0000313" key="2">
    <source>
        <dbReference type="EMBL" id="MDR7323277.1"/>
    </source>
</evidence>
<evidence type="ECO:0000256" key="1">
    <source>
        <dbReference type="SAM" id="MobiDB-lite"/>
    </source>
</evidence>
<comment type="caution">
    <text evidence="2">The sequence shown here is derived from an EMBL/GenBank/DDBJ whole genome shotgun (WGS) entry which is preliminary data.</text>
</comment>
<name>A0AAE4CTC5_9ACTN</name>
<dbReference type="Proteomes" id="UP001183629">
    <property type="component" value="Unassembled WGS sequence"/>
</dbReference>
<dbReference type="EMBL" id="JAVDYC010000001">
    <property type="protein sequence ID" value="MDR7323277.1"/>
    <property type="molecule type" value="Genomic_DNA"/>
</dbReference>
<feature type="region of interest" description="Disordered" evidence="1">
    <location>
        <begin position="269"/>
        <end position="304"/>
    </location>
</feature>
<dbReference type="AlphaFoldDB" id="A0AAE4CTC5"/>
<sequence length="304" mass="33863">MSDPFEGIQDEDPLSGDGMRARFLASAKRGYAPLRKAFVQKPDPKKARASVLAAMVTARQERALDAFLLLHALEPALDKDKPLPLATWAKMLSSKNNRWSAQNVGRAFEALETRHLVIRQPKGRGLLVQPQMEDGTGKAWTRPGSDATTVGKGYLVIPYDYWTSGLVDQLSMPGKAMFLIMLSETTLNPTFSMAIERAQSWYGISERTAERGYGELRKYEIAEGQTLLMERRQLVADHRSPTGNRAVWHRALAEPYSQAARAELQRLTRAAARRKAKTEAAKPRLKRLKKRTSNKAGAVESAST</sequence>
<organism evidence="2 3">
    <name type="scientific">Catenuloplanes niger</name>
    <dbReference type="NCBI Taxonomy" id="587534"/>
    <lineage>
        <taxon>Bacteria</taxon>
        <taxon>Bacillati</taxon>
        <taxon>Actinomycetota</taxon>
        <taxon>Actinomycetes</taxon>
        <taxon>Micromonosporales</taxon>
        <taxon>Micromonosporaceae</taxon>
        <taxon>Catenuloplanes</taxon>
    </lineage>
</organism>
<reference evidence="2 3" key="1">
    <citation type="submission" date="2023-07" db="EMBL/GenBank/DDBJ databases">
        <title>Sequencing the genomes of 1000 actinobacteria strains.</title>
        <authorList>
            <person name="Klenk H.-P."/>
        </authorList>
    </citation>
    <scope>NUCLEOTIDE SEQUENCE [LARGE SCALE GENOMIC DNA]</scope>
    <source>
        <strain evidence="2 3">DSM 44711</strain>
    </source>
</reference>
<dbReference type="RefSeq" id="WP_310414910.1">
    <property type="nucleotide sequence ID" value="NZ_JAVDYC010000001.1"/>
</dbReference>
<protein>
    <recommendedName>
        <fullName evidence="4">Replication protein</fullName>
    </recommendedName>
</protein>
<evidence type="ECO:0000313" key="3">
    <source>
        <dbReference type="Proteomes" id="UP001183629"/>
    </source>
</evidence>
<gene>
    <name evidence="2" type="ORF">J2S44_003527</name>
</gene>
<feature type="compositionally biased region" description="Basic residues" evidence="1">
    <location>
        <begin position="283"/>
        <end position="293"/>
    </location>
</feature>
<proteinExistence type="predicted"/>